<proteinExistence type="predicted"/>
<dbReference type="AlphaFoldDB" id="A0A2P2QZY9"/>
<name>A0A2P2QZY9_RHIMU</name>
<evidence type="ECO:0000313" key="1">
    <source>
        <dbReference type="EMBL" id="MBX72533.1"/>
    </source>
</evidence>
<sequence length="22" mass="2511">MGLVTDERRPLATLLRLESNLL</sequence>
<protein>
    <submittedName>
        <fullName evidence="1">Uncharacterized protein</fullName>
    </submittedName>
</protein>
<organism evidence="1">
    <name type="scientific">Rhizophora mucronata</name>
    <name type="common">Asiatic mangrove</name>
    <dbReference type="NCBI Taxonomy" id="61149"/>
    <lineage>
        <taxon>Eukaryota</taxon>
        <taxon>Viridiplantae</taxon>
        <taxon>Streptophyta</taxon>
        <taxon>Embryophyta</taxon>
        <taxon>Tracheophyta</taxon>
        <taxon>Spermatophyta</taxon>
        <taxon>Magnoliopsida</taxon>
        <taxon>eudicotyledons</taxon>
        <taxon>Gunneridae</taxon>
        <taxon>Pentapetalae</taxon>
        <taxon>rosids</taxon>
        <taxon>fabids</taxon>
        <taxon>Malpighiales</taxon>
        <taxon>Rhizophoraceae</taxon>
        <taxon>Rhizophora</taxon>
    </lineage>
</organism>
<accession>A0A2P2QZY9</accession>
<dbReference type="EMBL" id="GGEC01092049">
    <property type="protein sequence ID" value="MBX72533.1"/>
    <property type="molecule type" value="Transcribed_RNA"/>
</dbReference>
<reference evidence="1" key="1">
    <citation type="submission" date="2018-02" db="EMBL/GenBank/DDBJ databases">
        <title>Rhizophora mucronata_Transcriptome.</title>
        <authorList>
            <person name="Meera S.P."/>
            <person name="Sreeshan A."/>
            <person name="Augustine A."/>
        </authorList>
    </citation>
    <scope>NUCLEOTIDE SEQUENCE</scope>
    <source>
        <tissue evidence="1">Leaf</tissue>
    </source>
</reference>